<dbReference type="InterPro" id="IPR009080">
    <property type="entry name" value="tRNAsynth_Ia_anticodon-bd"/>
</dbReference>
<evidence type="ECO:0000259" key="13">
    <source>
        <dbReference type="Pfam" id="PF09334"/>
    </source>
</evidence>
<dbReference type="CDD" id="cd00814">
    <property type="entry name" value="MetRS_core"/>
    <property type="match status" value="1"/>
</dbReference>
<dbReference type="PRINTS" id="PR01041">
    <property type="entry name" value="TRNASYNTHMET"/>
</dbReference>
<dbReference type="InterPro" id="IPR013155">
    <property type="entry name" value="M/V/L/I-tRNA-synth_anticd-bd"/>
</dbReference>
<dbReference type="Pfam" id="PF09334">
    <property type="entry name" value="tRNA-synt_1g"/>
    <property type="match status" value="2"/>
</dbReference>
<feature type="domain" description="Methionyl/Leucyl tRNA synthetase" evidence="13">
    <location>
        <begin position="4"/>
        <end position="146"/>
    </location>
</feature>
<dbReference type="PANTHER" id="PTHR43326:SF1">
    <property type="entry name" value="METHIONINE--TRNA LIGASE, MITOCHONDRIAL"/>
    <property type="match status" value="1"/>
</dbReference>
<dbReference type="GO" id="GO:0005524">
    <property type="term" value="F:ATP binding"/>
    <property type="evidence" value="ECO:0007669"/>
    <property type="project" value="UniProtKB-KW"/>
</dbReference>
<dbReference type="CDD" id="cd07957">
    <property type="entry name" value="Anticodon_Ia_Met"/>
    <property type="match status" value="1"/>
</dbReference>
<evidence type="ECO:0000256" key="11">
    <source>
        <dbReference type="RuleBase" id="RU363039"/>
    </source>
</evidence>
<accession>A0A1F8ECI9</accession>
<dbReference type="Gene3D" id="1.10.730.10">
    <property type="entry name" value="Isoleucyl-tRNA Synthetase, Domain 1"/>
    <property type="match status" value="1"/>
</dbReference>
<dbReference type="Gene3D" id="2.170.220.10">
    <property type="match status" value="1"/>
</dbReference>
<proteinExistence type="inferred from homology"/>
<evidence type="ECO:0000256" key="2">
    <source>
        <dbReference type="ARBA" id="ARBA00012838"/>
    </source>
</evidence>
<dbReference type="NCBIfam" id="TIGR00398">
    <property type="entry name" value="metG"/>
    <property type="match status" value="1"/>
</dbReference>
<reference evidence="14 15" key="1">
    <citation type="journal article" date="2016" name="Nat. Commun.">
        <title>Thousands of microbial genomes shed light on interconnected biogeochemical processes in an aquifer system.</title>
        <authorList>
            <person name="Anantharaman K."/>
            <person name="Brown C.T."/>
            <person name="Hug L.A."/>
            <person name="Sharon I."/>
            <person name="Castelle C.J."/>
            <person name="Probst A.J."/>
            <person name="Thomas B.C."/>
            <person name="Singh A."/>
            <person name="Wilkins M.J."/>
            <person name="Karaoz U."/>
            <person name="Brodie E.L."/>
            <person name="Williams K.H."/>
            <person name="Hubbard S.S."/>
            <person name="Banfield J.F."/>
        </authorList>
    </citation>
    <scope>NUCLEOTIDE SEQUENCE [LARGE SCALE GENOMIC DNA]</scope>
</reference>
<evidence type="ECO:0000313" key="14">
    <source>
        <dbReference type="EMBL" id="OGM97685.1"/>
    </source>
</evidence>
<dbReference type="InterPro" id="IPR014758">
    <property type="entry name" value="Met-tRNA_synth"/>
</dbReference>
<dbReference type="SUPFAM" id="SSF47323">
    <property type="entry name" value="Anticodon-binding domain of a subclass of class I aminoacyl-tRNA synthetases"/>
    <property type="match status" value="1"/>
</dbReference>
<keyword evidence="8 11" id="KW-0030">Aminoacyl-tRNA synthetase</keyword>
<organism evidence="14 15">
    <name type="scientific">Candidatus Yanofskybacteria bacterium RIFCSPHIGHO2_01_FULL_39_8b</name>
    <dbReference type="NCBI Taxonomy" id="1802659"/>
    <lineage>
        <taxon>Bacteria</taxon>
        <taxon>Candidatus Yanofskyibacteriota</taxon>
    </lineage>
</organism>
<comment type="similarity">
    <text evidence="11">Belongs to the class-I aminoacyl-tRNA synthetase family.</text>
</comment>
<feature type="domain" description="Methionyl/Valyl/Leucyl/Isoleucyl-tRNA synthetase anticodon-binding" evidence="12">
    <location>
        <begin position="386"/>
        <end position="477"/>
    </location>
</feature>
<dbReference type="InterPro" id="IPR033911">
    <property type="entry name" value="MetRS_core"/>
</dbReference>
<evidence type="ECO:0000256" key="1">
    <source>
        <dbReference type="ARBA" id="ARBA00003314"/>
    </source>
</evidence>
<keyword evidence="4 11" id="KW-0436">Ligase</keyword>
<dbReference type="GO" id="GO:0004825">
    <property type="term" value="F:methionine-tRNA ligase activity"/>
    <property type="evidence" value="ECO:0007669"/>
    <property type="project" value="UniProtKB-EC"/>
</dbReference>
<dbReference type="GO" id="GO:0006431">
    <property type="term" value="P:methionyl-tRNA aminoacylation"/>
    <property type="evidence" value="ECO:0007669"/>
    <property type="project" value="InterPro"/>
</dbReference>
<evidence type="ECO:0000256" key="3">
    <source>
        <dbReference type="ARBA" id="ARBA00018753"/>
    </source>
</evidence>
<keyword evidence="5 11" id="KW-0547">Nucleotide-binding</keyword>
<evidence type="ECO:0000256" key="7">
    <source>
        <dbReference type="ARBA" id="ARBA00022917"/>
    </source>
</evidence>
<name>A0A1F8ECI9_9BACT</name>
<sequence length="498" mass="57615">MSKYFISTAIPYVNSDPHIGFALELIQADVLARYQRLLEKEVFFVTGTDENALKNVQSAEKAGIEVNKFVFQNAEKFRKLAEVLNISNNNFIRTTEERHIKGAQKFWKACKPEDIYKKSYKGLYCVGCEEFKTHKDLIEGMCPEHRVKPEEVEEENYFFKLSKYEKELFRLIESDELKITPSSRKNEILEFIRGGLEDFSISRSRERAKNWGISVPEDDSQIMYVWFDALTNYMNALGYAEDDVRFNEYWQNGRVTHLVGKGITRFHAIYWPAMLLSAELALPKEIFVHGYVTVDGDKISKSIGNVVDPFNVVEKYGVDIVRYFLLREIPSGEDGDFSYKKLEDRYNGDLANGLGNLVQRTVTLIDNNLDGELIYKPDLIESEVKNKIDELFKEYVGNLDNFLLHEALGRSWDLVGYANKYIDDEKPWVVAKGDAQDFLNIMNNTVFILYNIAWMLVPFIPETADKIFTTLGANRDVETLENYKFKVQKTSGLFPRLK</sequence>
<keyword evidence="6 11" id="KW-0067">ATP-binding</keyword>
<comment type="caution">
    <text evidence="14">The sequence shown here is derived from an EMBL/GenBank/DDBJ whole genome shotgun (WGS) entry which is preliminary data.</text>
</comment>
<protein>
    <recommendedName>
        <fullName evidence="3">Methionine--tRNA ligase</fullName>
        <ecNumber evidence="2">6.1.1.10</ecNumber>
    </recommendedName>
    <alternativeName>
        <fullName evidence="9">Methionyl-tRNA synthetase</fullName>
    </alternativeName>
</protein>
<dbReference type="EMBL" id="MGIZ01000049">
    <property type="protein sequence ID" value="OGM97685.1"/>
    <property type="molecule type" value="Genomic_DNA"/>
</dbReference>
<comment type="function">
    <text evidence="1">Is required not only for elongation of protein synthesis but also for the initiation of all mRNA translation through initiator tRNA(fMet) aminoacylation.</text>
</comment>
<dbReference type="EC" id="6.1.1.10" evidence="2"/>
<evidence type="ECO:0000313" key="15">
    <source>
        <dbReference type="Proteomes" id="UP000177594"/>
    </source>
</evidence>
<dbReference type="InterPro" id="IPR014729">
    <property type="entry name" value="Rossmann-like_a/b/a_fold"/>
</dbReference>
<evidence type="ECO:0000259" key="12">
    <source>
        <dbReference type="Pfam" id="PF08264"/>
    </source>
</evidence>
<dbReference type="InterPro" id="IPR023457">
    <property type="entry name" value="Met-tRNA_synth_2"/>
</dbReference>
<evidence type="ECO:0000256" key="5">
    <source>
        <dbReference type="ARBA" id="ARBA00022741"/>
    </source>
</evidence>
<gene>
    <name evidence="14" type="ORF">A2817_02265</name>
</gene>
<dbReference type="InterPro" id="IPR015413">
    <property type="entry name" value="Methionyl/Leucyl_tRNA_Synth"/>
</dbReference>
<dbReference type="Proteomes" id="UP000177594">
    <property type="component" value="Unassembled WGS sequence"/>
</dbReference>
<feature type="domain" description="Methionyl/Leucyl tRNA synthetase" evidence="13">
    <location>
        <begin position="149"/>
        <end position="361"/>
    </location>
</feature>
<evidence type="ECO:0000256" key="10">
    <source>
        <dbReference type="ARBA" id="ARBA00047364"/>
    </source>
</evidence>
<dbReference type="InterPro" id="IPR041872">
    <property type="entry name" value="Anticodon_Met"/>
</dbReference>
<dbReference type="SUPFAM" id="SSF52374">
    <property type="entry name" value="Nucleotidylyl transferase"/>
    <property type="match status" value="1"/>
</dbReference>
<evidence type="ECO:0000256" key="8">
    <source>
        <dbReference type="ARBA" id="ARBA00023146"/>
    </source>
</evidence>
<dbReference type="FunFam" id="2.170.220.10:FF:000001">
    <property type="entry name" value="methionine--tRNA ligase, mitochondrial"/>
    <property type="match status" value="1"/>
</dbReference>
<evidence type="ECO:0000256" key="9">
    <source>
        <dbReference type="ARBA" id="ARBA00030904"/>
    </source>
</evidence>
<dbReference type="AlphaFoldDB" id="A0A1F8ECI9"/>
<keyword evidence="7 11" id="KW-0648">Protein biosynthesis</keyword>
<dbReference type="Gene3D" id="3.40.50.620">
    <property type="entry name" value="HUPs"/>
    <property type="match status" value="1"/>
</dbReference>
<evidence type="ECO:0000256" key="6">
    <source>
        <dbReference type="ARBA" id="ARBA00022840"/>
    </source>
</evidence>
<evidence type="ECO:0000256" key="4">
    <source>
        <dbReference type="ARBA" id="ARBA00022598"/>
    </source>
</evidence>
<comment type="catalytic activity">
    <reaction evidence="10">
        <text>tRNA(Met) + L-methionine + ATP = L-methionyl-tRNA(Met) + AMP + diphosphate</text>
        <dbReference type="Rhea" id="RHEA:13481"/>
        <dbReference type="Rhea" id="RHEA-COMP:9667"/>
        <dbReference type="Rhea" id="RHEA-COMP:9698"/>
        <dbReference type="ChEBI" id="CHEBI:30616"/>
        <dbReference type="ChEBI" id="CHEBI:33019"/>
        <dbReference type="ChEBI" id="CHEBI:57844"/>
        <dbReference type="ChEBI" id="CHEBI:78442"/>
        <dbReference type="ChEBI" id="CHEBI:78530"/>
        <dbReference type="ChEBI" id="CHEBI:456215"/>
        <dbReference type="EC" id="6.1.1.10"/>
    </reaction>
</comment>
<dbReference type="PANTHER" id="PTHR43326">
    <property type="entry name" value="METHIONYL-TRNA SYNTHETASE"/>
    <property type="match status" value="1"/>
</dbReference>
<dbReference type="Pfam" id="PF08264">
    <property type="entry name" value="Anticodon_1"/>
    <property type="match status" value="1"/>
</dbReference>